<evidence type="ECO:0000256" key="1">
    <source>
        <dbReference type="SAM" id="Phobius"/>
    </source>
</evidence>
<reference evidence="2 3" key="1">
    <citation type="journal article" date="2020" name="Front. Microbiol.">
        <title>Genetic Organization of the aprX-lipA2 Operon Affects the Proteolytic Potential of Pseudomonas Species in Milk.</title>
        <authorList>
            <person name="Maier C."/>
            <person name="Huptas C."/>
            <person name="von Neubeck M."/>
            <person name="Scherer S."/>
            <person name="Wenning M."/>
            <person name="Lucking G."/>
        </authorList>
    </citation>
    <scope>NUCLEOTIDE SEQUENCE [LARGE SCALE GENOMIC DNA]</scope>
    <source>
        <strain evidence="2 3">WS 5114</strain>
    </source>
</reference>
<feature type="transmembrane region" description="Helical" evidence="1">
    <location>
        <begin position="21"/>
        <end position="44"/>
    </location>
</feature>
<organism evidence="2 3">
    <name type="scientific">Pseudomonas mandelii</name>
    <dbReference type="NCBI Taxonomy" id="75612"/>
    <lineage>
        <taxon>Bacteria</taxon>
        <taxon>Pseudomonadati</taxon>
        <taxon>Pseudomonadota</taxon>
        <taxon>Gammaproteobacteria</taxon>
        <taxon>Pseudomonadales</taxon>
        <taxon>Pseudomonadaceae</taxon>
        <taxon>Pseudomonas</taxon>
    </lineage>
</organism>
<keyword evidence="1" id="KW-1133">Transmembrane helix</keyword>
<dbReference type="AlphaFoldDB" id="A0AB36CU63"/>
<dbReference type="EMBL" id="JAAQXV010000002">
    <property type="protein sequence ID" value="NMZ78765.1"/>
    <property type="molecule type" value="Genomic_DNA"/>
</dbReference>
<keyword evidence="1" id="KW-0812">Transmembrane</keyword>
<sequence>MYSEPLVGARLAREGSLTADLFLRMYASFPKAVILLALALALAFDVDLDLDLVLSPLRQTLGDAP</sequence>
<proteinExistence type="predicted"/>
<evidence type="ECO:0000313" key="3">
    <source>
        <dbReference type="Proteomes" id="UP000548707"/>
    </source>
</evidence>
<gene>
    <name evidence="2" type="ORF">HBO26_05545</name>
</gene>
<comment type="caution">
    <text evidence="2">The sequence shown here is derived from an EMBL/GenBank/DDBJ whole genome shotgun (WGS) entry which is preliminary data.</text>
</comment>
<keyword evidence="1" id="KW-0472">Membrane</keyword>
<protein>
    <submittedName>
        <fullName evidence="2">Uncharacterized protein</fullName>
    </submittedName>
</protein>
<name>A0AB36CU63_9PSED</name>
<dbReference type="RefSeq" id="WP_169856660.1">
    <property type="nucleotide sequence ID" value="NZ_JAAQXV010000002.1"/>
</dbReference>
<accession>A0AB36CU63</accession>
<dbReference type="Proteomes" id="UP000548707">
    <property type="component" value="Unassembled WGS sequence"/>
</dbReference>
<evidence type="ECO:0000313" key="2">
    <source>
        <dbReference type="EMBL" id="NMZ78765.1"/>
    </source>
</evidence>